<dbReference type="Proteomes" id="UP000079169">
    <property type="component" value="Unplaced"/>
</dbReference>
<evidence type="ECO:0000256" key="3">
    <source>
        <dbReference type="ARBA" id="ARBA00022801"/>
    </source>
</evidence>
<evidence type="ECO:0000259" key="7">
    <source>
        <dbReference type="Pfam" id="PF04083"/>
    </source>
</evidence>
<dbReference type="Pfam" id="PF12146">
    <property type="entry name" value="Hydrolase_4"/>
    <property type="match status" value="1"/>
</dbReference>
<evidence type="ECO:0000256" key="1">
    <source>
        <dbReference type="ARBA" id="ARBA00010701"/>
    </source>
</evidence>
<dbReference type="InterPro" id="IPR029058">
    <property type="entry name" value="AB_hydrolase_fold"/>
</dbReference>
<dbReference type="InterPro" id="IPR006693">
    <property type="entry name" value="AB_hydrolase_lipase"/>
</dbReference>
<evidence type="ECO:0000256" key="2">
    <source>
        <dbReference type="ARBA" id="ARBA00022729"/>
    </source>
</evidence>
<evidence type="ECO:0000313" key="9">
    <source>
        <dbReference type="Proteomes" id="UP000079169"/>
    </source>
</evidence>
<dbReference type="RefSeq" id="XP_026688566.1">
    <property type="nucleotide sequence ID" value="XM_026832765.1"/>
</dbReference>
<keyword evidence="5" id="KW-0443">Lipid metabolism</keyword>
<dbReference type="PANTHER" id="PTHR11005">
    <property type="entry name" value="LYSOSOMAL ACID LIPASE-RELATED"/>
    <property type="match status" value="1"/>
</dbReference>
<dbReference type="GO" id="GO:0016787">
    <property type="term" value="F:hydrolase activity"/>
    <property type="evidence" value="ECO:0007669"/>
    <property type="project" value="UniProtKB-KW"/>
</dbReference>
<evidence type="ECO:0000256" key="5">
    <source>
        <dbReference type="ARBA" id="ARBA00023098"/>
    </source>
</evidence>
<dbReference type="GO" id="GO:0016042">
    <property type="term" value="P:lipid catabolic process"/>
    <property type="evidence" value="ECO:0007669"/>
    <property type="project" value="UniProtKB-KW"/>
</dbReference>
<evidence type="ECO:0000313" key="10">
    <source>
        <dbReference type="RefSeq" id="XP_026688566.1"/>
    </source>
</evidence>
<comment type="similarity">
    <text evidence="1">Belongs to the AB hydrolase superfamily. Lipase family.</text>
</comment>
<feature type="domain" description="Serine aminopeptidase S33" evidence="8">
    <location>
        <begin position="76"/>
        <end position="213"/>
    </location>
</feature>
<evidence type="ECO:0000256" key="4">
    <source>
        <dbReference type="ARBA" id="ARBA00022963"/>
    </source>
</evidence>
<protein>
    <submittedName>
        <fullName evidence="10">Uncharacterized protein LOC103522912</fullName>
    </submittedName>
</protein>
<dbReference type="STRING" id="121845.A0A3Q0JJL3"/>
<feature type="domain" description="Partial AB-hydrolase lipase" evidence="7">
    <location>
        <begin position="19"/>
        <end position="72"/>
    </location>
</feature>
<gene>
    <name evidence="10" type="primary">LOC103522912</name>
</gene>
<dbReference type="SUPFAM" id="SSF53474">
    <property type="entry name" value="alpha/beta-Hydrolases"/>
    <property type="match status" value="3"/>
</dbReference>
<dbReference type="InterPro" id="IPR022742">
    <property type="entry name" value="Hydrolase_4"/>
</dbReference>
<keyword evidence="6" id="KW-0325">Glycoprotein</keyword>
<organism evidence="9 10">
    <name type="scientific">Diaphorina citri</name>
    <name type="common">Asian citrus psyllid</name>
    <dbReference type="NCBI Taxonomy" id="121845"/>
    <lineage>
        <taxon>Eukaryota</taxon>
        <taxon>Metazoa</taxon>
        <taxon>Ecdysozoa</taxon>
        <taxon>Arthropoda</taxon>
        <taxon>Hexapoda</taxon>
        <taxon>Insecta</taxon>
        <taxon>Pterygota</taxon>
        <taxon>Neoptera</taxon>
        <taxon>Paraneoptera</taxon>
        <taxon>Hemiptera</taxon>
        <taxon>Sternorrhyncha</taxon>
        <taxon>Psylloidea</taxon>
        <taxon>Psyllidae</taxon>
        <taxon>Diaphorininae</taxon>
        <taxon>Diaphorina</taxon>
    </lineage>
</organism>
<feature type="domain" description="Partial AB-hydrolase lipase" evidence="7">
    <location>
        <begin position="338"/>
        <end position="388"/>
    </location>
</feature>
<keyword evidence="2" id="KW-0732">Signal</keyword>
<dbReference type="Gene3D" id="3.40.50.1820">
    <property type="entry name" value="alpha/beta hydrolase"/>
    <property type="match status" value="5"/>
</dbReference>
<evidence type="ECO:0000256" key="6">
    <source>
        <dbReference type="ARBA" id="ARBA00023180"/>
    </source>
</evidence>
<keyword evidence="9" id="KW-1185">Reference proteome</keyword>
<name>A0A3Q0JJL3_DIACI</name>
<dbReference type="FunFam" id="3.40.50.1820:FF:000057">
    <property type="entry name" value="Lipase"/>
    <property type="match status" value="1"/>
</dbReference>
<dbReference type="AlphaFoldDB" id="A0A3Q0JJL3"/>
<proteinExistence type="inferred from homology"/>
<accession>A0A3Q0JJL3</accession>
<sequence>MAGHFQGATTFSTFGNRTTAELIQSFGYPVEKHIIESGDGFLLNMFRIPNQYGPAVLITHGLLLATDFWVLRGPKHDLAFMLADRGYDVWLADTRGNYYSHKHTIFEETDAKFWDFSFDENGFFDLPALIDYILIRKPGQSRIFYIGHSLGTTMFFAMCNTRPEYNDKIHLMIGLAPAAYFDKLLFLPDNASMRTARYVRNVLKKSSDVLRTYEVLPRNRAAVTTTKTFCGPNAITLPLCHFIISAFFGVSPPGDMSQVEKRYVANFTSVIPAGTSFRTFDHLMQLALARKFQHYDFGPKGNLERYGSRNVPQYDLAKVTVPVALFYSVSDMLIAPKAELIQSFGYPVEKHIIESGDGFLLNMFRIPNQYGPAVLITHGLLLATDFWIQTFCGPNAITLPLCHFIISAFFGVSPPGYMSQVEKRYVANFTSVIPAGTSFRTFDHLMQLALARKFQHYDLGPKGNLERYGSRNVPQYDLAKVTVPVALFYSVSDMLIAPKNVDRMASELPNLVSVDKVTVPNFNHLDFIWGKDARVMAYNKIVRLLETGSTIQYRRAEVVKSFGYPVEKHIIESGDGFLLNMFRIPNQDGPAVLITHGLLLATDFWVLRGPKHDLAFMLADRGYDVWLADTRGNYYSHKHTIFEETDAKFWDFSFDEMEFLSLILKRSPLSFFQNVDRLASELGNLVSLNLLPKSTFNHMDFIWGKDAKKMVFEKAIDLMDNTRNKVQNKR</sequence>
<keyword evidence="4" id="KW-0442">Lipid degradation</keyword>
<dbReference type="PaxDb" id="121845-A0A3Q0JJL3"/>
<evidence type="ECO:0000259" key="8">
    <source>
        <dbReference type="Pfam" id="PF12146"/>
    </source>
</evidence>
<dbReference type="KEGG" id="dci:103522912"/>
<dbReference type="GeneID" id="103522912"/>
<dbReference type="Pfam" id="PF04083">
    <property type="entry name" value="Abhydro_lipase"/>
    <property type="match status" value="3"/>
</dbReference>
<reference evidence="10" key="1">
    <citation type="submission" date="2025-08" db="UniProtKB">
        <authorList>
            <consortium name="RefSeq"/>
        </authorList>
    </citation>
    <scope>IDENTIFICATION</scope>
</reference>
<feature type="domain" description="Partial AB-hydrolase lipase" evidence="7">
    <location>
        <begin position="557"/>
        <end position="608"/>
    </location>
</feature>
<keyword evidence="3" id="KW-0378">Hydrolase</keyword>